<evidence type="ECO:0000256" key="7">
    <source>
        <dbReference type="ARBA" id="ARBA00023002"/>
    </source>
</evidence>
<evidence type="ECO:0000256" key="4">
    <source>
        <dbReference type="ARBA" id="ARBA00022755"/>
    </source>
</evidence>
<dbReference type="GO" id="GO:0004477">
    <property type="term" value="F:methenyltetrahydrofolate cyclohydrolase activity"/>
    <property type="evidence" value="ECO:0007669"/>
    <property type="project" value="UniProtKB-EC"/>
</dbReference>
<dbReference type="SUPFAM" id="SSF53223">
    <property type="entry name" value="Aminoacid dehydrogenase-like, N-terminal domain"/>
    <property type="match status" value="1"/>
</dbReference>
<feature type="binding site" evidence="11">
    <location>
        <position position="231"/>
    </location>
    <ligand>
        <name>NADP(+)</name>
        <dbReference type="ChEBI" id="CHEBI:58349"/>
    </ligand>
</feature>
<dbReference type="EC" id="3.5.4.9" evidence="11"/>
<comment type="catalytic activity">
    <reaction evidence="11">
        <text>(6R)-5,10-methylene-5,6,7,8-tetrahydrofolate + NADP(+) = (6R)-5,10-methenyltetrahydrofolate + NADPH</text>
        <dbReference type="Rhea" id="RHEA:22812"/>
        <dbReference type="ChEBI" id="CHEBI:15636"/>
        <dbReference type="ChEBI" id="CHEBI:57455"/>
        <dbReference type="ChEBI" id="CHEBI:57783"/>
        <dbReference type="ChEBI" id="CHEBI:58349"/>
        <dbReference type="EC" id="1.5.1.5"/>
    </reaction>
</comment>
<dbReference type="InterPro" id="IPR000672">
    <property type="entry name" value="THF_DH/CycHdrlase"/>
</dbReference>
<dbReference type="InterPro" id="IPR020631">
    <property type="entry name" value="THF_DH/CycHdrlase_NAD-bd_dom"/>
</dbReference>
<dbReference type="NCBIfam" id="NF008058">
    <property type="entry name" value="PRK10792.1"/>
    <property type="match status" value="1"/>
</dbReference>
<protein>
    <recommendedName>
        <fullName evidence="11">Bifunctional protein FolD</fullName>
    </recommendedName>
    <domain>
        <recommendedName>
            <fullName evidence="11">Methylenetetrahydrofolate dehydrogenase</fullName>
            <ecNumber evidence="11">1.5.1.5</ecNumber>
        </recommendedName>
    </domain>
    <domain>
        <recommendedName>
            <fullName evidence="11">Methenyltetrahydrofolate cyclohydrolase</fullName>
            <ecNumber evidence="11">3.5.4.9</ecNumber>
        </recommendedName>
    </domain>
</protein>
<evidence type="ECO:0000256" key="8">
    <source>
        <dbReference type="ARBA" id="ARBA00023102"/>
    </source>
</evidence>
<keyword evidence="6 11" id="KW-0521">NADP</keyword>
<comment type="subunit">
    <text evidence="11">Homodimer.</text>
</comment>
<feature type="domain" description="Tetrahydrofolate dehydrogenase/cyclohydrolase NAD(P)-binding" evidence="13">
    <location>
        <begin position="139"/>
        <end position="281"/>
    </location>
</feature>
<evidence type="ECO:0000259" key="13">
    <source>
        <dbReference type="Pfam" id="PF02882"/>
    </source>
</evidence>
<reference evidence="14 15" key="1">
    <citation type="submission" date="2023-07" db="EMBL/GenBank/DDBJ databases">
        <title>Genomic Encyclopedia of Type Strains, Phase IV (KMG-IV): sequencing the most valuable type-strain genomes for metagenomic binning, comparative biology and taxonomic classification.</title>
        <authorList>
            <person name="Goeker M."/>
        </authorList>
    </citation>
    <scope>NUCLEOTIDE SEQUENCE [LARGE SCALE GENOMIC DNA]</scope>
    <source>
        <strain evidence="14 15">DSM 19092</strain>
    </source>
</reference>
<evidence type="ECO:0000313" key="14">
    <source>
        <dbReference type="EMBL" id="MDQ0161397.1"/>
    </source>
</evidence>
<dbReference type="NCBIfam" id="NF010783">
    <property type="entry name" value="PRK14186.1"/>
    <property type="match status" value="1"/>
</dbReference>
<accession>A0ABT9VKC0</accession>
<comment type="similarity">
    <text evidence="11">Belongs to the tetrahydrofolate dehydrogenase/cyclohydrolase family.</text>
</comment>
<comment type="catalytic activity">
    <reaction evidence="11">
        <text>(6R)-5,10-methenyltetrahydrofolate + H2O = (6R)-10-formyltetrahydrofolate + H(+)</text>
        <dbReference type="Rhea" id="RHEA:23700"/>
        <dbReference type="ChEBI" id="CHEBI:15377"/>
        <dbReference type="ChEBI" id="CHEBI:15378"/>
        <dbReference type="ChEBI" id="CHEBI:57455"/>
        <dbReference type="ChEBI" id="CHEBI:195366"/>
        <dbReference type="EC" id="3.5.4.9"/>
    </reaction>
</comment>
<dbReference type="PANTHER" id="PTHR48099:SF5">
    <property type="entry name" value="C-1-TETRAHYDROFOLATE SYNTHASE, CYTOPLASMIC"/>
    <property type="match status" value="1"/>
</dbReference>
<keyword evidence="8 11" id="KW-0368">Histidine biosynthesis</keyword>
<dbReference type="GO" id="GO:0004488">
    <property type="term" value="F:methylenetetrahydrofolate dehydrogenase (NADP+) activity"/>
    <property type="evidence" value="ECO:0007669"/>
    <property type="project" value="UniProtKB-EC"/>
</dbReference>
<evidence type="ECO:0000256" key="1">
    <source>
        <dbReference type="ARBA" id="ARBA00004777"/>
    </source>
</evidence>
<dbReference type="PROSITE" id="PS00767">
    <property type="entry name" value="THF_DHG_CYH_2"/>
    <property type="match status" value="1"/>
</dbReference>
<proteinExistence type="inferred from homology"/>
<evidence type="ECO:0000256" key="11">
    <source>
        <dbReference type="HAMAP-Rule" id="MF_01576"/>
    </source>
</evidence>
<dbReference type="PROSITE" id="PS00766">
    <property type="entry name" value="THF_DHG_CYH_1"/>
    <property type="match status" value="1"/>
</dbReference>
<dbReference type="PRINTS" id="PR00085">
    <property type="entry name" value="THFDHDRGNASE"/>
</dbReference>
<evidence type="ECO:0000256" key="2">
    <source>
        <dbReference type="ARBA" id="ARBA00022563"/>
    </source>
</evidence>
<evidence type="ECO:0000256" key="5">
    <source>
        <dbReference type="ARBA" id="ARBA00022801"/>
    </source>
</evidence>
<dbReference type="InterPro" id="IPR036291">
    <property type="entry name" value="NAD(P)-bd_dom_sf"/>
</dbReference>
<dbReference type="SUPFAM" id="SSF51735">
    <property type="entry name" value="NAD(P)-binding Rossmann-fold domains"/>
    <property type="match status" value="1"/>
</dbReference>
<comment type="pathway">
    <text evidence="1 11">One-carbon metabolism; tetrahydrofolate interconversion.</text>
</comment>
<organism evidence="14 15">
    <name type="scientific">Aeribacillus alveayuensis</name>
    <dbReference type="NCBI Taxonomy" id="279215"/>
    <lineage>
        <taxon>Bacteria</taxon>
        <taxon>Bacillati</taxon>
        <taxon>Bacillota</taxon>
        <taxon>Bacilli</taxon>
        <taxon>Bacillales</taxon>
        <taxon>Bacillaceae</taxon>
        <taxon>Aeribacillus</taxon>
    </lineage>
</organism>
<keyword evidence="5 11" id="KW-0378">Hydrolase</keyword>
<dbReference type="Gene3D" id="3.40.50.720">
    <property type="entry name" value="NAD(P)-binding Rossmann-like Domain"/>
    <property type="match status" value="1"/>
</dbReference>
<keyword evidence="15" id="KW-1185">Reference proteome</keyword>
<keyword evidence="4 11" id="KW-0658">Purine biosynthesis</keyword>
<dbReference type="RefSeq" id="WP_419151166.1">
    <property type="nucleotide sequence ID" value="NZ_JAUSTR010000001.1"/>
</dbReference>
<keyword evidence="3 11" id="KW-0028">Amino-acid biosynthesis</keyword>
<evidence type="ECO:0000256" key="10">
    <source>
        <dbReference type="ARBA" id="ARBA00023268"/>
    </source>
</evidence>
<evidence type="ECO:0000313" key="15">
    <source>
        <dbReference type="Proteomes" id="UP001225646"/>
    </source>
</evidence>
<dbReference type="HAMAP" id="MF_01576">
    <property type="entry name" value="THF_DHG_CYH"/>
    <property type="match status" value="1"/>
</dbReference>
<dbReference type="InterPro" id="IPR020630">
    <property type="entry name" value="THF_DH/CycHdrlase_cat_dom"/>
</dbReference>
<feature type="domain" description="Tetrahydrofolate dehydrogenase/cyclohydrolase catalytic" evidence="12">
    <location>
        <begin position="6"/>
        <end position="120"/>
    </location>
</feature>
<comment type="function">
    <text evidence="11">Catalyzes the oxidation of 5,10-methylenetetrahydrofolate to 5,10-methenyltetrahydrofolate and then the hydrolysis of 5,10-methenyltetrahydrofolate to 10-formyltetrahydrofolate.</text>
</comment>
<dbReference type="EMBL" id="JAUSTR010000001">
    <property type="protein sequence ID" value="MDQ0161397.1"/>
    <property type="molecule type" value="Genomic_DNA"/>
</dbReference>
<dbReference type="PANTHER" id="PTHR48099">
    <property type="entry name" value="C-1-TETRAHYDROFOLATE SYNTHASE, CYTOPLASMIC-RELATED"/>
    <property type="match status" value="1"/>
</dbReference>
<dbReference type="InterPro" id="IPR046346">
    <property type="entry name" value="Aminoacid_DH-like_N_sf"/>
</dbReference>
<name>A0ABT9VKC0_9BACI</name>
<keyword evidence="7 11" id="KW-0560">Oxidoreductase</keyword>
<evidence type="ECO:0000256" key="6">
    <source>
        <dbReference type="ARBA" id="ARBA00022857"/>
    </source>
</evidence>
<dbReference type="InterPro" id="IPR020867">
    <property type="entry name" value="THF_DH/CycHdrlase_CS"/>
</dbReference>
<dbReference type="Pfam" id="PF00763">
    <property type="entry name" value="THF_DHG_CYH"/>
    <property type="match status" value="1"/>
</dbReference>
<dbReference type="CDD" id="cd01080">
    <property type="entry name" value="NAD_bind_m-THF_DH_Cyclohyd"/>
    <property type="match status" value="1"/>
</dbReference>
<evidence type="ECO:0000256" key="9">
    <source>
        <dbReference type="ARBA" id="ARBA00023167"/>
    </source>
</evidence>
<keyword evidence="2 11" id="KW-0554">One-carbon metabolism</keyword>
<keyword evidence="10 11" id="KW-0511">Multifunctional enzyme</keyword>
<comment type="caution">
    <text evidence="14">The sequence shown here is derived from an EMBL/GenBank/DDBJ whole genome shotgun (WGS) entry which is preliminary data.</text>
</comment>
<dbReference type="Gene3D" id="3.40.50.10860">
    <property type="entry name" value="Leucine Dehydrogenase, chain A, domain 1"/>
    <property type="match status" value="1"/>
</dbReference>
<evidence type="ECO:0000256" key="3">
    <source>
        <dbReference type="ARBA" id="ARBA00022605"/>
    </source>
</evidence>
<comment type="caution">
    <text evidence="11">Lacks conserved residue(s) required for the propagation of feature annotation.</text>
</comment>
<dbReference type="EC" id="1.5.1.5" evidence="11"/>
<feature type="binding site" evidence="11">
    <location>
        <begin position="165"/>
        <end position="167"/>
    </location>
    <ligand>
        <name>NADP(+)</name>
        <dbReference type="ChEBI" id="CHEBI:58349"/>
    </ligand>
</feature>
<evidence type="ECO:0000259" key="12">
    <source>
        <dbReference type="Pfam" id="PF00763"/>
    </source>
</evidence>
<dbReference type="Pfam" id="PF02882">
    <property type="entry name" value="THF_DHG_CYH_C"/>
    <property type="match status" value="1"/>
</dbReference>
<keyword evidence="9 11" id="KW-0486">Methionine biosynthesis</keyword>
<dbReference type="Proteomes" id="UP001225646">
    <property type="component" value="Unassembled WGS sequence"/>
</dbReference>
<gene>
    <name evidence="11" type="primary">folD</name>
    <name evidence="14" type="ORF">J2S06_000467</name>
</gene>
<sequence length="283" mass="30680">MTATIISGKDLAIQKRQELANEVKLLKQKGITPKLVIILVGDDPASLSYIKGKQKASVETGVEFKLEHLKESVTENELLQLIDRYNQDPFVDGILVQLPLPKHIDEKAVIEKISPEKDVDGFHPINIGRMMTGQEAFLPCTPAGIVELIKSANIEIAGKHVVVVGRSNIVGKPVGQLLLNEDATVTYCHSKTNNLRSFTKEADILIVAVGKAHFLSADDMKEGAVVIDVGVNRTQSGKLVGDVHFEEAKEKAGFITPVPGGVGPMTITMLVHNTILAAKKRLS</sequence>